<evidence type="ECO:0000313" key="2">
    <source>
        <dbReference type="EMBL" id="SFM29930.1"/>
    </source>
</evidence>
<dbReference type="Proteomes" id="UP000199561">
    <property type="component" value="Unassembled WGS sequence"/>
</dbReference>
<organism evidence="2 3">
    <name type="scientific">Nitrosomonas nitrosa</name>
    <dbReference type="NCBI Taxonomy" id="52442"/>
    <lineage>
        <taxon>Bacteria</taxon>
        <taxon>Pseudomonadati</taxon>
        <taxon>Pseudomonadota</taxon>
        <taxon>Betaproteobacteria</taxon>
        <taxon>Nitrosomonadales</taxon>
        <taxon>Nitrosomonadaceae</taxon>
        <taxon>Nitrosomonas</taxon>
    </lineage>
</organism>
<dbReference type="EMBL" id="FOUF01000012">
    <property type="protein sequence ID" value="SFM29930.1"/>
    <property type="molecule type" value="Genomic_DNA"/>
</dbReference>
<feature type="transmembrane region" description="Helical" evidence="1">
    <location>
        <begin position="16"/>
        <end position="39"/>
    </location>
</feature>
<keyword evidence="1" id="KW-0812">Transmembrane</keyword>
<accession>A0A1I4PR13</accession>
<keyword evidence="3" id="KW-1185">Reference proteome</keyword>
<proteinExistence type="predicted"/>
<protein>
    <submittedName>
        <fullName evidence="2">Uncharacterized protein</fullName>
    </submittedName>
</protein>
<dbReference type="AlphaFoldDB" id="A0A1I4PR13"/>
<evidence type="ECO:0000256" key="1">
    <source>
        <dbReference type="SAM" id="Phobius"/>
    </source>
</evidence>
<dbReference type="STRING" id="52442.SAMN05421880_11232"/>
<keyword evidence="1" id="KW-0472">Membrane</keyword>
<keyword evidence="1" id="KW-1133">Transmembrane helix</keyword>
<reference evidence="2 3" key="1">
    <citation type="submission" date="2016-10" db="EMBL/GenBank/DDBJ databases">
        <authorList>
            <person name="de Groot N.N."/>
        </authorList>
    </citation>
    <scope>NUCLEOTIDE SEQUENCE [LARGE SCALE GENOMIC DNA]</scope>
    <source>
        <strain evidence="2 3">Nm146</strain>
    </source>
</reference>
<name>A0A1I4PR13_9PROT</name>
<evidence type="ECO:0000313" key="3">
    <source>
        <dbReference type="Proteomes" id="UP000199561"/>
    </source>
</evidence>
<gene>
    <name evidence="2" type="ORF">SAMN05421880_11232</name>
</gene>
<sequence>MFREKQAQNYPRCDDALFLASVILVLYPFIVFLPTLAFAQGMR</sequence>